<dbReference type="FunFam" id="3.40.605.10:FF:000012">
    <property type="entry name" value="NAD-dependent succinate-semialdehyde dehydrogenase"/>
    <property type="match status" value="1"/>
</dbReference>
<dbReference type="InterPro" id="IPR047110">
    <property type="entry name" value="GABD/Sad-like"/>
</dbReference>
<evidence type="ECO:0000256" key="3">
    <source>
        <dbReference type="ARBA" id="ARBA00022857"/>
    </source>
</evidence>
<evidence type="ECO:0000256" key="2">
    <source>
        <dbReference type="ARBA" id="ARBA00022532"/>
    </source>
</evidence>
<dbReference type="Gene3D" id="3.40.605.10">
    <property type="entry name" value="Aldehyde Dehydrogenase, Chain A, domain 1"/>
    <property type="match status" value="1"/>
</dbReference>
<evidence type="ECO:0000259" key="5">
    <source>
        <dbReference type="Pfam" id="PF00171"/>
    </source>
</evidence>
<accession>A0A117I5D2</accession>
<keyword evidence="2" id="KW-0816">Tricarboxylic acid cycle</keyword>
<reference evidence="7" key="1">
    <citation type="journal article" date="2016" name="Genome Announc.">
        <title>Draft Genome Sequences of Five Rapidly Growing Mycobacterium Species, M. thermoresistibile, M. fortuitum subsp. acetamidolyticum, M. canariasense, M. brisbanense, and M. novocastrense.</title>
        <authorList>
            <person name="Katahira K."/>
            <person name="Ogura Y."/>
            <person name="Gotoh Y."/>
            <person name="Hayashi T."/>
        </authorList>
    </citation>
    <scope>NUCLEOTIDE SEQUENCE [LARGE SCALE GENOMIC DNA]</scope>
    <source>
        <strain evidence="7">JCM15654</strain>
    </source>
</reference>
<dbReference type="AlphaFoldDB" id="A0A117I5D2"/>
<proteinExistence type="inferred from homology"/>
<dbReference type="EMBL" id="BCSX01000022">
    <property type="protein sequence ID" value="GAS88337.1"/>
    <property type="molecule type" value="Genomic_DNA"/>
</dbReference>
<dbReference type="RefSeq" id="WP_234792086.1">
    <property type="nucleotide sequence ID" value="NZ_BCSX01000022.1"/>
</dbReference>
<evidence type="ECO:0000256" key="1">
    <source>
        <dbReference type="ARBA" id="ARBA00009986"/>
    </source>
</evidence>
<keyword evidence="7" id="KW-1185">Reference proteome</keyword>
<dbReference type="InterPro" id="IPR016161">
    <property type="entry name" value="Ald_DH/histidinol_DH"/>
</dbReference>
<evidence type="ECO:0000256" key="4">
    <source>
        <dbReference type="ARBA" id="ARBA00023002"/>
    </source>
</evidence>
<dbReference type="Gene3D" id="3.40.309.10">
    <property type="entry name" value="Aldehyde Dehydrogenase, Chain A, domain 2"/>
    <property type="match status" value="1"/>
</dbReference>
<dbReference type="InterPro" id="IPR044148">
    <property type="entry name" value="ALDH_GabD1-like"/>
</dbReference>
<dbReference type="PANTHER" id="PTHR43217">
    <property type="entry name" value="SUCCINATE SEMIALDEHYDE DEHYDROGENASE [NAD(P)+] SAD"/>
    <property type="match status" value="1"/>
</dbReference>
<dbReference type="InterPro" id="IPR016163">
    <property type="entry name" value="Ald_DH_C"/>
</dbReference>
<keyword evidence="4" id="KW-0560">Oxidoreductase</keyword>
<dbReference type="GO" id="GO:0004030">
    <property type="term" value="F:aldehyde dehydrogenase [NAD(P)+] activity"/>
    <property type="evidence" value="ECO:0007669"/>
    <property type="project" value="InterPro"/>
</dbReference>
<gene>
    <name evidence="6" type="ORF">RMCB_2433</name>
</gene>
<comment type="caution">
    <text evidence="6">The sequence shown here is derived from an EMBL/GenBank/DDBJ whole genome shotgun (WGS) entry which is preliminary data.</text>
</comment>
<dbReference type="PROSITE" id="PS00070">
    <property type="entry name" value="ALDEHYDE_DEHYDR_CYS"/>
    <property type="match status" value="1"/>
</dbReference>
<dbReference type="SUPFAM" id="SSF53720">
    <property type="entry name" value="ALDH-like"/>
    <property type="match status" value="1"/>
</dbReference>
<dbReference type="FunFam" id="3.40.309.10:FF:000010">
    <property type="entry name" value="Gamma-aminobutyraldehyde dehydrogenase"/>
    <property type="match status" value="1"/>
</dbReference>
<keyword evidence="3" id="KW-0521">NADP</keyword>
<organism evidence="6 7">
    <name type="scientific">Mycolicibacterium brisbanense</name>
    <dbReference type="NCBI Taxonomy" id="146020"/>
    <lineage>
        <taxon>Bacteria</taxon>
        <taxon>Bacillati</taxon>
        <taxon>Actinomycetota</taxon>
        <taxon>Actinomycetes</taxon>
        <taxon>Mycobacteriales</taxon>
        <taxon>Mycobacteriaceae</taxon>
        <taxon>Mycolicibacterium</taxon>
    </lineage>
</organism>
<evidence type="ECO:0000313" key="7">
    <source>
        <dbReference type="Proteomes" id="UP000069620"/>
    </source>
</evidence>
<protein>
    <submittedName>
        <fullName evidence="6">Succinate-semialdehyde dehdyrogenase</fullName>
    </submittedName>
</protein>
<dbReference type="GO" id="GO:0006099">
    <property type="term" value="P:tricarboxylic acid cycle"/>
    <property type="evidence" value="ECO:0007669"/>
    <property type="project" value="UniProtKB-KW"/>
</dbReference>
<dbReference type="Proteomes" id="UP000069620">
    <property type="component" value="Unassembled WGS sequence"/>
</dbReference>
<dbReference type="Pfam" id="PF00171">
    <property type="entry name" value="Aldedh"/>
    <property type="match status" value="1"/>
</dbReference>
<sequence>MTSTDIRTIITTNPATGEPLAHYPAHDDAAIEEAVDHVHETGLKWRGVAVPERARLLGTVADVLVHRREELAAQITLEMGKPITEATAEVDKCIWQCRQYAQDGASYLRPEGLDVSAQSCRAVYEPLGVVLAVMPWNFPLWQVFRFAIPALLAGNTVLLKHAANVTGSALAIESVLRAAQLPAGVLRTLVVEESEVPNVVARLIADRRMAAVTLTGSTRAGAYVASAAGLALKKSVLELGGSDPFVVLADADVDTAAVHAAKSRFMCAGQTCIAAKRLIIHRDIADQFESKFVAAVNALTVGDPLDPSTTVGPLARPDILDQVQRQIEQSVSRGATVLTGGHRLDRPGNFYAPTVLTDVTDDMPVVSEETFGPVAAVIRVDDDDQAIQVANSTEYGLAASVWSCDVNRARTVGERIESGVLFINSMVTSDPRVPFGGIKRSGYGRELGAAGVREFTNLRTIWVK</sequence>
<dbReference type="STRING" id="146020.RMCB_2433"/>
<comment type="similarity">
    <text evidence="1">Belongs to the aldehyde dehydrogenase family.</text>
</comment>
<feature type="domain" description="Aldehyde dehydrogenase" evidence="5">
    <location>
        <begin position="4"/>
        <end position="461"/>
    </location>
</feature>
<name>A0A117I5D2_9MYCO</name>
<dbReference type="GO" id="GO:0004777">
    <property type="term" value="F:succinate-semialdehyde dehydrogenase (NAD+) activity"/>
    <property type="evidence" value="ECO:0007669"/>
    <property type="project" value="TreeGrafter"/>
</dbReference>
<dbReference type="InterPro" id="IPR015590">
    <property type="entry name" value="Aldehyde_DH_dom"/>
</dbReference>
<dbReference type="PANTHER" id="PTHR43217:SF1">
    <property type="entry name" value="SUCCINATE SEMIALDEHYDE DEHYDROGENASE [NAD(P)+] SAD"/>
    <property type="match status" value="1"/>
</dbReference>
<reference evidence="7" key="2">
    <citation type="submission" date="2016-02" db="EMBL/GenBank/DDBJ databases">
        <title>Draft genome sequence of five rapidly growing Mycobacterium species.</title>
        <authorList>
            <person name="Katahira K."/>
            <person name="Gotou Y."/>
            <person name="Iida K."/>
            <person name="Ogura Y."/>
            <person name="Hayashi T."/>
        </authorList>
    </citation>
    <scope>NUCLEOTIDE SEQUENCE [LARGE SCALE GENOMIC DNA]</scope>
    <source>
        <strain evidence="7">JCM15654</strain>
    </source>
</reference>
<dbReference type="InterPro" id="IPR016162">
    <property type="entry name" value="Ald_DH_N"/>
</dbReference>
<dbReference type="InterPro" id="IPR016160">
    <property type="entry name" value="Ald_DH_CS_CYS"/>
</dbReference>
<evidence type="ECO:0000313" key="6">
    <source>
        <dbReference type="EMBL" id="GAS88337.1"/>
    </source>
</evidence>
<dbReference type="CDD" id="cd07100">
    <property type="entry name" value="ALDH_SSADH1_GabD1"/>
    <property type="match status" value="1"/>
</dbReference>